<dbReference type="Gene3D" id="1.25.10.10">
    <property type="entry name" value="Leucine-rich Repeat Variant"/>
    <property type="match status" value="2"/>
</dbReference>
<protein>
    <recommendedName>
        <fullName evidence="2">HEAT repeat domain-containing protein</fullName>
    </recommendedName>
</protein>
<dbReference type="InterPro" id="IPR011989">
    <property type="entry name" value="ARM-like"/>
</dbReference>
<dbReference type="InterPro" id="IPR016024">
    <property type="entry name" value="ARM-type_fold"/>
</dbReference>
<accession>A0A381RQD3</accession>
<reference evidence="1" key="1">
    <citation type="submission" date="2018-05" db="EMBL/GenBank/DDBJ databases">
        <authorList>
            <person name="Lanie J.A."/>
            <person name="Ng W.-L."/>
            <person name="Kazmierczak K.M."/>
            <person name="Andrzejewski T.M."/>
            <person name="Davidsen T.M."/>
            <person name="Wayne K.J."/>
            <person name="Tettelin H."/>
            <person name="Glass J.I."/>
            <person name="Rusch D."/>
            <person name="Podicherti R."/>
            <person name="Tsui H.-C.T."/>
            <person name="Winkler M.E."/>
        </authorList>
    </citation>
    <scope>NUCLEOTIDE SEQUENCE</scope>
</reference>
<feature type="non-terminal residue" evidence="1">
    <location>
        <position position="1"/>
    </location>
</feature>
<dbReference type="EMBL" id="UINC01002202">
    <property type="protein sequence ID" value="SUZ94090.1"/>
    <property type="molecule type" value="Genomic_DNA"/>
</dbReference>
<dbReference type="SUPFAM" id="SSF48371">
    <property type="entry name" value="ARM repeat"/>
    <property type="match status" value="1"/>
</dbReference>
<sequence>VDTNCLFNDEDMQRFIVEGFVTLRSELPNQFHTRMFNALETLDEGGPHGHNNLLPCVPELRVMLDEPVIVGALTSILGPDYYLHFHRHDHVNFPDSEQPLHKDGDNHSHYAVDGLRRNQVTRYAMLFYYPQDTPIAAGPTGVVPRTQYILRRRVEALRREHQNHIHKIRQELKQEFGDGTDDPASRLAMRELYKAKEQALQDEHPELFEAMRAADAPWESEKIPLTGKAGTVSIVHFDMVHGRYSANTSGQPRHMVKFLFTRNEEPRKPSWSHSGASWQIEPNAPEAPAWEYFWNWHKGTPAATAEIAAPDAVTNLQSDDDRLALGAAYTLGSQPTGLPILEETFLSDDIGLRTMAAYGLARSGKAAVPMLMRALDQADASLAVRIIDVLGDIGPRAVSAANALATWTNHAEPMVRRYALEALGLVISHNAEIDQTFLDTLSAGLVDEDAIARRNATFAIARLGKRANASEIVQRVTDNLYHWHHHVRGWSIEALLRFQDAQAMKSALSYLSSARWDETPKSGDRPPTPTVMRS</sequence>
<evidence type="ECO:0000313" key="1">
    <source>
        <dbReference type="EMBL" id="SUZ94090.1"/>
    </source>
</evidence>
<name>A0A381RQD3_9ZZZZ</name>
<organism evidence="1">
    <name type="scientific">marine metagenome</name>
    <dbReference type="NCBI Taxonomy" id="408172"/>
    <lineage>
        <taxon>unclassified sequences</taxon>
        <taxon>metagenomes</taxon>
        <taxon>ecological metagenomes</taxon>
    </lineage>
</organism>
<gene>
    <name evidence="1" type="ORF">METZ01_LOCUS46944</name>
</gene>
<evidence type="ECO:0008006" key="2">
    <source>
        <dbReference type="Google" id="ProtNLM"/>
    </source>
</evidence>
<dbReference type="SUPFAM" id="SSF51197">
    <property type="entry name" value="Clavaminate synthase-like"/>
    <property type="match status" value="1"/>
</dbReference>
<dbReference type="Gene3D" id="2.60.120.620">
    <property type="entry name" value="q2cbj1_9rhob like domain"/>
    <property type="match status" value="1"/>
</dbReference>
<dbReference type="AlphaFoldDB" id="A0A381RQD3"/>
<proteinExistence type="predicted"/>